<evidence type="ECO:0000256" key="1">
    <source>
        <dbReference type="ARBA" id="ARBA00004651"/>
    </source>
</evidence>
<feature type="transmembrane region" description="Helical" evidence="8">
    <location>
        <begin position="272"/>
        <end position="294"/>
    </location>
</feature>
<reference evidence="10" key="1">
    <citation type="submission" date="2016-10" db="EMBL/GenBank/DDBJ databases">
        <authorList>
            <person name="Varghese N."/>
            <person name="Submissions S."/>
        </authorList>
    </citation>
    <scope>NUCLEOTIDE SEQUENCE [LARGE SCALE GENOMIC DNA]</scope>
    <source>
        <strain evidence="10">CGMCC 1.9230</strain>
    </source>
</reference>
<organism evidence="9 10">
    <name type="scientific">Flavobacterium urumqiense</name>
    <dbReference type="NCBI Taxonomy" id="935224"/>
    <lineage>
        <taxon>Bacteria</taxon>
        <taxon>Pseudomonadati</taxon>
        <taxon>Bacteroidota</taxon>
        <taxon>Flavobacteriia</taxon>
        <taxon>Flavobacteriales</taxon>
        <taxon>Flavobacteriaceae</taxon>
        <taxon>Flavobacterium</taxon>
    </lineage>
</organism>
<dbReference type="InterPro" id="IPR002549">
    <property type="entry name" value="AI-2E-like"/>
</dbReference>
<keyword evidence="6 8" id="KW-1133">Transmembrane helix</keyword>
<feature type="transmembrane region" description="Helical" evidence="8">
    <location>
        <begin position="16"/>
        <end position="34"/>
    </location>
</feature>
<evidence type="ECO:0000256" key="2">
    <source>
        <dbReference type="ARBA" id="ARBA00009773"/>
    </source>
</evidence>
<comment type="similarity">
    <text evidence="2">Belongs to the autoinducer-2 exporter (AI-2E) (TC 2.A.86) family.</text>
</comment>
<name>A0A1H5YQ16_9FLAO</name>
<dbReference type="Proteomes" id="UP000236737">
    <property type="component" value="Unassembled WGS sequence"/>
</dbReference>
<dbReference type="OrthoDB" id="9793390at2"/>
<dbReference type="GO" id="GO:0005886">
    <property type="term" value="C:plasma membrane"/>
    <property type="evidence" value="ECO:0007669"/>
    <property type="project" value="UniProtKB-SubCell"/>
</dbReference>
<feature type="transmembrane region" description="Helical" evidence="8">
    <location>
        <begin position="306"/>
        <end position="339"/>
    </location>
</feature>
<evidence type="ECO:0000256" key="8">
    <source>
        <dbReference type="SAM" id="Phobius"/>
    </source>
</evidence>
<proteinExistence type="inferred from homology"/>
<dbReference type="PANTHER" id="PTHR21716:SF53">
    <property type="entry name" value="PERMEASE PERM-RELATED"/>
    <property type="match status" value="1"/>
</dbReference>
<dbReference type="Pfam" id="PF01594">
    <property type="entry name" value="AI-2E_transport"/>
    <property type="match status" value="1"/>
</dbReference>
<evidence type="ECO:0000256" key="7">
    <source>
        <dbReference type="ARBA" id="ARBA00023136"/>
    </source>
</evidence>
<keyword evidence="7 8" id="KW-0472">Membrane</keyword>
<dbReference type="RefSeq" id="WP_104000179.1">
    <property type="nucleotide sequence ID" value="NZ_FNVP01000008.1"/>
</dbReference>
<gene>
    <name evidence="9" type="ORF">SAMN04488130_10899</name>
</gene>
<keyword evidence="5 8" id="KW-0812">Transmembrane</keyword>
<evidence type="ECO:0000256" key="5">
    <source>
        <dbReference type="ARBA" id="ARBA00022692"/>
    </source>
</evidence>
<evidence type="ECO:0000256" key="3">
    <source>
        <dbReference type="ARBA" id="ARBA00022448"/>
    </source>
</evidence>
<evidence type="ECO:0000256" key="4">
    <source>
        <dbReference type="ARBA" id="ARBA00022475"/>
    </source>
</evidence>
<keyword evidence="4" id="KW-1003">Cell membrane</keyword>
<accession>A0A1H5YQ16</accession>
<keyword evidence="10" id="KW-1185">Reference proteome</keyword>
<dbReference type="AlphaFoldDB" id="A0A1H5YQ16"/>
<protein>
    <submittedName>
        <fullName evidence="9">Predicted PurR-regulated permease PerM</fullName>
    </submittedName>
</protein>
<dbReference type="EMBL" id="FNVP01000008">
    <property type="protein sequence ID" value="SEG25792.1"/>
    <property type="molecule type" value="Genomic_DNA"/>
</dbReference>
<dbReference type="PANTHER" id="PTHR21716">
    <property type="entry name" value="TRANSMEMBRANE PROTEIN"/>
    <property type="match status" value="1"/>
</dbReference>
<keyword evidence="3" id="KW-0813">Transport</keyword>
<feature type="transmembrane region" description="Helical" evidence="8">
    <location>
        <begin position="152"/>
        <end position="174"/>
    </location>
</feature>
<feature type="transmembrane region" description="Helical" evidence="8">
    <location>
        <begin position="237"/>
        <end position="260"/>
    </location>
</feature>
<comment type="subcellular location">
    <subcellularLocation>
        <location evidence="1">Cell membrane</location>
        <topology evidence="1">Multi-pass membrane protein</topology>
    </subcellularLocation>
</comment>
<evidence type="ECO:0000313" key="10">
    <source>
        <dbReference type="Proteomes" id="UP000236737"/>
    </source>
</evidence>
<feature type="transmembrane region" description="Helical" evidence="8">
    <location>
        <begin position="214"/>
        <end position="231"/>
    </location>
</feature>
<feature type="transmembrane region" description="Helical" evidence="8">
    <location>
        <begin position="69"/>
        <end position="90"/>
    </location>
</feature>
<evidence type="ECO:0000313" key="9">
    <source>
        <dbReference type="EMBL" id="SEG25792.1"/>
    </source>
</evidence>
<evidence type="ECO:0000256" key="6">
    <source>
        <dbReference type="ARBA" id="ARBA00022989"/>
    </source>
</evidence>
<dbReference type="GO" id="GO:0055085">
    <property type="term" value="P:transmembrane transport"/>
    <property type="evidence" value="ECO:0007669"/>
    <property type="project" value="TreeGrafter"/>
</dbReference>
<sequence>MEPFPNIPNSVTSKRTYSALEIFQLIVFSSIILYFGKTLFIPLSFSLLIGFILYPVCNWMETKGIYKGTAIFISILGVTLLAGSIIYLLFVQFSEFLQEWESLRAKLNESIHQLSIFIVERFNISLEKQTEFINNTLKDSGSLAFSMLRNTAYSLSTSVFFLIMIPVFSSLILFHRQLLSNALYELFPMERKNTIHEILIETIHEYYNFIKGMLIVYVIVGLLNSIGLWIIGVPNPFLFGFIASILTFIPYVGIIISSLLPIAVSWITYNSIWYPLAVIAVFSIVQALEAYIIFPFAVGSRLKINTLVIIIVVIVGGIIWGAAGMILFIPFISIIKLIADRTPSLKTLSVLLGDGDQKKTSK</sequence>